<name>A0ABV3M4B8_9ACTN</name>
<accession>A0ABV3M4B8</accession>
<dbReference type="RefSeq" id="WP_359774417.1">
    <property type="nucleotide sequence ID" value="NZ_JBEYRR010000002.1"/>
</dbReference>
<feature type="region of interest" description="Disordered" evidence="1">
    <location>
        <begin position="35"/>
        <end position="66"/>
    </location>
</feature>
<keyword evidence="3" id="KW-1185">Reference proteome</keyword>
<organism evidence="2 3">
    <name type="scientific">Streptomyces huasconensis</name>
    <dbReference type="NCBI Taxonomy" id="1854574"/>
    <lineage>
        <taxon>Bacteria</taxon>
        <taxon>Bacillati</taxon>
        <taxon>Actinomycetota</taxon>
        <taxon>Actinomycetes</taxon>
        <taxon>Kitasatosporales</taxon>
        <taxon>Streptomycetaceae</taxon>
        <taxon>Streptomyces</taxon>
    </lineage>
</organism>
<sequence>MRGSVMRRTGIRAVALGAVTVIGLVAGCGQSVGQSRGDGHAAAREMSHAAAGDHSHRLRKSDIPWSGSPSPFNAQVKLADGRRVAMHYMRGKGLFVQDYSPRAKGWSKPAVIYKTRTDACQGITLKAKDGTVAAFGDFGLYCADGEPPTESVATVATGSLAKWDKHLTRNFDGWEKIAVAPGGKKVTFSRGGKTLRWTKAAGFPVAR</sequence>
<comment type="caution">
    <text evidence="2">The sequence shown here is derived from an EMBL/GenBank/DDBJ whole genome shotgun (WGS) entry which is preliminary data.</text>
</comment>
<protein>
    <recommendedName>
        <fullName evidence="4">Lipoprotein</fullName>
    </recommendedName>
</protein>
<dbReference type="PROSITE" id="PS51257">
    <property type="entry name" value="PROKAR_LIPOPROTEIN"/>
    <property type="match status" value="1"/>
</dbReference>
<dbReference type="Proteomes" id="UP001553843">
    <property type="component" value="Unassembled WGS sequence"/>
</dbReference>
<evidence type="ECO:0000313" key="2">
    <source>
        <dbReference type="EMBL" id="MEW2366553.1"/>
    </source>
</evidence>
<evidence type="ECO:0000256" key="1">
    <source>
        <dbReference type="SAM" id="MobiDB-lite"/>
    </source>
</evidence>
<gene>
    <name evidence="2" type="ORF">AB0887_31970</name>
</gene>
<evidence type="ECO:0008006" key="4">
    <source>
        <dbReference type="Google" id="ProtNLM"/>
    </source>
</evidence>
<proteinExistence type="predicted"/>
<feature type="compositionally biased region" description="Basic and acidic residues" evidence="1">
    <location>
        <begin position="37"/>
        <end position="55"/>
    </location>
</feature>
<dbReference type="EMBL" id="JBEYRS010000017">
    <property type="protein sequence ID" value="MEW2366553.1"/>
    <property type="molecule type" value="Genomic_DNA"/>
</dbReference>
<evidence type="ECO:0000313" key="3">
    <source>
        <dbReference type="Proteomes" id="UP001553843"/>
    </source>
</evidence>
<reference evidence="2 3" key="1">
    <citation type="submission" date="2024-06" db="EMBL/GenBank/DDBJ databases">
        <title>The Natural Products Discovery Center: Release of the First 8490 Sequenced Strains for Exploring Actinobacteria Biosynthetic Diversity.</title>
        <authorList>
            <person name="Kalkreuter E."/>
            <person name="Kautsar S.A."/>
            <person name="Yang D."/>
            <person name="Bader C.D."/>
            <person name="Teijaro C.N."/>
            <person name="Fluegel L."/>
            <person name="Davis C.M."/>
            <person name="Simpson J.R."/>
            <person name="Lauterbach L."/>
            <person name="Steele A.D."/>
            <person name="Gui C."/>
            <person name="Meng S."/>
            <person name="Li G."/>
            <person name="Viehrig K."/>
            <person name="Ye F."/>
            <person name="Su P."/>
            <person name="Kiefer A.F."/>
            <person name="Nichols A."/>
            <person name="Cepeda A.J."/>
            <person name="Yan W."/>
            <person name="Fan B."/>
            <person name="Jiang Y."/>
            <person name="Adhikari A."/>
            <person name="Zheng C.-J."/>
            <person name="Schuster L."/>
            <person name="Cowan T.M."/>
            <person name="Smanski M.J."/>
            <person name="Chevrette M.G."/>
            <person name="De Carvalho L.P.S."/>
            <person name="Shen B."/>
        </authorList>
    </citation>
    <scope>NUCLEOTIDE SEQUENCE [LARGE SCALE GENOMIC DNA]</scope>
    <source>
        <strain evidence="2 3">NPDC047833</strain>
    </source>
</reference>